<dbReference type="SUPFAM" id="SSF56281">
    <property type="entry name" value="Metallo-hydrolase/oxidoreductase"/>
    <property type="match status" value="1"/>
</dbReference>
<dbReference type="InterPro" id="IPR036388">
    <property type="entry name" value="WH-like_DNA-bd_sf"/>
</dbReference>
<comment type="caution">
    <text evidence="2">The sequence shown here is derived from an EMBL/GenBank/DDBJ whole genome shotgun (WGS) entry which is preliminary data.</text>
</comment>
<dbReference type="SMART" id="SM00849">
    <property type="entry name" value="Lactamase_B"/>
    <property type="match status" value="1"/>
</dbReference>
<dbReference type="EMBL" id="JAVDQF010000001">
    <property type="protein sequence ID" value="MDR6268075.1"/>
    <property type="molecule type" value="Genomic_DNA"/>
</dbReference>
<dbReference type="Proteomes" id="UP001185069">
    <property type="component" value="Unassembled WGS sequence"/>
</dbReference>
<gene>
    <name evidence="2" type="ORF">JOE69_000313</name>
</gene>
<evidence type="ECO:0000313" key="3">
    <source>
        <dbReference type="Proteomes" id="UP001185069"/>
    </source>
</evidence>
<evidence type="ECO:0000259" key="1">
    <source>
        <dbReference type="SMART" id="SM00849"/>
    </source>
</evidence>
<dbReference type="InterPro" id="IPR001279">
    <property type="entry name" value="Metallo-B-lactamas"/>
</dbReference>
<dbReference type="Pfam" id="PF00753">
    <property type="entry name" value="Lactamase_B"/>
    <property type="match status" value="1"/>
</dbReference>
<dbReference type="RefSeq" id="WP_309795503.1">
    <property type="nucleotide sequence ID" value="NZ_BAAAHY010000006.1"/>
</dbReference>
<organism evidence="2 3">
    <name type="scientific">Arthrobacter russicus</name>
    <dbReference type="NCBI Taxonomy" id="172040"/>
    <lineage>
        <taxon>Bacteria</taxon>
        <taxon>Bacillati</taxon>
        <taxon>Actinomycetota</taxon>
        <taxon>Actinomycetes</taxon>
        <taxon>Micrococcales</taxon>
        <taxon>Micrococcaceae</taxon>
        <taxon>Arthrobacter</taxon>
    </lineage>
</organism>
<dbReference type="PANTHER" id="PTHR23131:SF4">
    <property type="entry name" value="METALLO-BETA-LACTAMASE SUPERFAMILY POTEIN"/>
    <property type="match status" value="1"/>
</dbReference>
<reference evidence="2 3" key="1">
    <citation type="submission" date="2023-07" db="EMBL/GenBank/DDBJ databases">
        <title>Sequencing the genomes of 1000 actinobacteria strains.</title>
        <authorList>
            <person name="Klenk H.-P."/>
        </authorList>
    </citation>
    <scope>NUCLEOTIDE SEQUENCE [LARGE SCALE GENOMIC DNA]</scope>
    <source>
        <strain evidence="2 3">DSM 14555</strain>
    </source>
</reference>
<dbReference type="InterPro" id="IPR050662">
    <property type="entry name" value="Sec-metab_biosynth-thioest"/>
</dbReference>
<protein>
    <submittedName>
        <fullName evidence="2">Glyoxylase-like metal-dependent hydrolase (Beta-lactamase superfamily II)</fullName>
    </submittedName>
</protein>
<keyword evidence="3" id="KW-1185">Reference proteome</keyword>
<sequence>MPAVEEVRPGVWSIPVAFPGNPLRYTLGYLLRSDQGAVFVDPGWDSDAGWQQLVEGLRIAGIQPSELTGIAVSHYHPDHLGMAARLKAASGAWLGLGEHEGLYRDDAGSAAELLAGDRSKLSEWGVPADRLPEVCLTAEILAKSRQSGEPDLRFADGEQLPVPGLSMRALATPGHTPGHLCFLDEANSLLLTGDHILPRITPHISLESFGAANPLADYYASLDRVDLPGGLEVLPGHEYRFRGLAERIAQIKAHTDQRSAEVRQVVSGQSPHTVWDVAQVLTWSRGWDSLRGYTLRLALAETASHLVYLESLGYPVGIPGLTVD</sequence>
<proteinExistence type="predicted"/>
<dbReference type="Gene3D" id="3.60.15.10">
    <property type="entry name" value="Ribonuclease Z/Hydroxyacylglutathione hydrolase-like"/>
    <property type="match status" value="1"/>
</dbReference>
<dbReference type="PANTHER" id="PTHR23131">
    <property type="entry name" value="ENDORIBONUCLEASE LACTB2"/>
    <property type="match status" value="1"/>
</dbReference>
<dbReference type="InterPro" id="IPR036866">
    <property type="entry name" value="RibonucZ/Hydroxyglut_hydro"/>
</dbReference>
<feature type="domain" description="Metallo-beta-lactamase" evidence="1">
    <location>
        <begin position="25"/>
        <end position="237"/>
    </location>
</feature>
<dbReference type="Gene3D" id="1.10.10.10">
    <property type="entry name" value="Winged helix-like DNA-binding domain superfamily/Winged helix DNA-binding domain"/>
    <property type="match status" value="1"/>
</dbReference>
<accession>A0ABU1J7H8</accession>
<name>A0ABU1J7H8_9MICC</name>
<evidence type="ECO:0000313" key="2">
    <source>
        <dbReference type="EMBL" id="MDR6268075.1"/>
    </source>
</evidence>